<name>A0A9Q1KTL2_9CARY</name>
<reference evidence="2" key="1">
    <citation type="submission" date="2022-04" db="EMBL/GenBank/DDBJ databases">
        <title>Carnegiea gigantea Genome sequencing and assembly v2.</title>
        <authorList>
            <person name="Copetti D."/>
            <person name="Sanderson M.J."/>
            <person name="Burquez A."/>
            <person name="Wojciechowski M.F."/>
        </authorList>
    </citation>
    <scope>NUCLEOTIDE SEQUENCE</scope>
    <source>
        <strain evidence="2">SGP5-SGP5p</strain>
        <tissue evidence="2">Aerial part</tissue>
    </source>
</reference>
<evidence type="ECO:0000256" key="1">
    <source>
        <dbReference type="SAM" id="MobiDB-lite"/>
    </source>
</evidence>
<proteinExistence type="predicted"/>
<comment type="caution">
    <text evidence="2">The sequence shown here is derived from an EMBL/GenBank/DDBJ whole genome shotgun (WGS) entry which is preliminary data.</text>
</comment>
<feature type="region of interest" description="Disordered" evidence="1">
    <location>
        <begin position="143"/>
        <end position="168"/>
    </location>
</feature>
<keyword evidence="3" id="KW-1185">Reference proteome</keyword>
<dbReference type="AlphaFoldDB" id="A0A9Q1KTL2"/>
<accession>A0A9Q1KTL2</accession>
<feature type="compositionally biased region" description="Acidic residues" evidence="1">
    <location>
        <begin position="143"/>
        <end position="155"/>
    </location>
</feature>
<sequence>MNPSLLLKQYHPRSLVSLGALWTACTRLNACAEQHNLCGRQFILVQNLFNHPVKRKSETVVESHTINSYTFGRRLIHGGVCLGDYEGERLWGRESDCPDRLTSPSGAPGNSGPSATISRASPMGKWPFLLSIDLLEAGSPSWDEELVNAPSEDEPLDKLSEKEKEVSPEVELVLVEATSAPDFDELRAE</sequence>
<evidence type="ECO:0000313" key="2">
    <source>
        <dbReference type="EMBL" id="KAJ8449182.1"/>
    </source>
</evidence>
<dbReference type="EMBL" id="JAKOGI010000024">
    <property type="protein sequence ID" value="KAJ8449182.1"/>
    <property type="molecule type" value="Genomic_DNA"/>
</dbReference>
<evidence type="ECO:0000313" key="3">
    <source>
        <dbReference type="Proteomes" id="UP001153076"/>
    </source>
</evidence>
<dbReference type="Proteomes" id="UP001153076">
    <property type="component" value="Unassembled WGS sequence"/>
</dbReference>
<feature type="region of interest" description="Disordered" evidence="1">
    <location>
        <begin position="96"/>
        <end position="119"/>
    </location>
</feature>
<organism evidence="2 3">
    <name type="scientific">Carnegiea gigantea</name>
    <dbReference type="NCBI Taxonomy" id="171969"/>
    <lineage>
        <taxon>Eukaryota</taxon>
        <taxon>Viridiplantae</taxon>
        <taxon>Streptophyta</taxon>
        <taxon>Embryophyta</taxon>
        <taxon>Tracheophyta</taxon>
        <taxon>Spermatophyta</taxon>
        <taxon>Magnoliopsida</taxon>
        <taxon>eudicotyledons</taxon>
        <taxon>Gunneridae</taxon>
        <taxon>Pentapetalae</taxon>
        <taxon>Caryophyllales</taxon>
        <taxon>Cactineae</taxon>
        <taxon>Cactaceae</taxon>
        <taxon>Cactoideae</taxon>
        <taxon>Echinocereeae</taxon>
        <taxon>Carnegiea</taxon>
    </lineage>
</organism>
<gene>
    <name evidence="2" type="ORF">Cgig2_027184</name>
</gene>
<feature type="compositionally biased region" description="Low complexity" evidence="1">
    <location>
        <begin position="103"/>
        <end position="115"/>
    </location>
</feature>
<feature type="compositionally biased region" description="Basic and acidic residues" evidence="1">
    <location>
        <begin position="156"/>
        <end position="167"/>
    </location>
</feature>
<protein>
    <submittedName>
        <fullName evidence="2">Uncharacterized protein</fullName>
    </submittedName>
</protein>